<feature type="region of interest" description="Disordered" evidence="4">
    <location>
        <begin position="1818"/>
        <end position="1839"/>
    </location>
</feature>
<dbReference type="InterPro" id="IPR001870">
    <property type="entry name" value="B30.2/SPRY"/>
</dbReference>
<dbReference type="Pfam" id="PF00023">
    <property type="entry name" value="Ank"/>
    <property type="match status" value="1"/>
</dbReference>
<evidence type="ECO:0000313" key="7">
    <source>
        <dbReference type="Proteomes" id="UP001302745"/>
    </source>
</evidence>
<feature type="repeat" description="ANK" evidence="3">
    <location>
        <begin position="926"/>
        <end position="958"/>
    </location>
</feature>
<comment type="caution">
    <text evidence="6">The sequence shown here is derived from an EMBL/GenBank/DDBJ whole genome shotgun (WGS) entry which is preliminary data.</text>
</comment>
<dbReference type="SUPFAM" id="SSF49899">
    <property type="entry name" value="Concanavalin A-like lectins/glucanases"/>
    <property type="match status" value="1"/>
</dbReference>
<feature type="repeat" description="ANK" evidence="3">
    <location>
        <begin position="1337"/>
        <end position="1369"/>
    </location>
</feature>
<evidence type="ECO:0000313" key="6">
    <source>
        <dbReference type="EMBL" id="KAK4153112.1"/>
    </source>
</evidence>
<dbReference type="EMBL" id="MU856951">
    <property type="protein sequence ID" value="KAK4153112.1"/>
    <property type="molecule type" value="Genomic_DNA"/>
</dbReference>
<dbReference type="PROSITE" id="PS50297">
    <property type="entry name" value="ANK_REP_REGION"/>
    <property type="match status" value="7"/>
</dbReference>
<evidence type="ECO:0000256" key="2">
    <source>
        <dbReference type="ARBA" id="ARBA00023043"/>
    </source>
</evidence>
<feature type="repeat" description="ANK" evidence="3">
    <location>
        <begin position="1024"/>
        <end position="1046"/>
    </location>
</feature>
<dbReference type="SUPFAM" id="SSF48403">
    <property type="entry name" value="Ankyrin repeat"/>
    <property type="match status" value="3"/>
</dbReference>
<dbReference type="PRINTS" id="PR01415">
    <property type="entry name" value="ANKYRIN"/>
</dbReference>
<dbReference type="Pfam" id="PF12796">
    <property type="entry name" value="Ank_2"/>
    <property type="match status" value="6"/>
</dbReference>
<protein>
    <submittedName>
        <fullName evidence="6">Ankyrin repeat-containing domain protein</fullName>
    </submittedName>
</protein>
<dbReference type="Gene3D" id="2.60.120.920">
    <property type="match status" value="1"/>
</dbReference>
<dbReference type="PROSITE" id="PS50188">
    <property type="entry name" value="B302_SPRY"/>
    <property type="match status" value="1"/>
</dbReference>
<sequence>MAGVKTELEVIVIGISASEERDGAIEKLFTSQFVGCRLHLFPLLNRADDGYFRKDTLTLRARTVLDALVRRRASQVLGILGELSEARNPPVVMVGCGIGGTLVKQFFLDTPHWVNPVSEWETVVRGLLGGYGGHDAPARDVEDISDDFEHVAATYATIKLSSHAGPGTQHPYFSAVPRDDFSENVGVHHHSDSVQHHSGSTASLAELGGDYSRVVLEKEVFPRIEKWLVRVSTRGSSNLYTSLLRTLVQRDAVSHHLQHRRHAPPTHEWMAGNATLQDWKDSDKSGLLILHGKPGSGSTVACLPILDDLRARPWDSQESPGVMACFSFDRRDARRLTEKTLLKSLVRQILAAKPALFDNIQHLCRLFSKHPSPSKAELWTLLRALLTYPAEFPIVCIIKGLDQCDDPPHLLSSAHDANERESRAEKAEEQTDGPAAAQDGETSRARHHPWELLVERFASIARLCDSRPRPLKILITSSLAPRKEEKDIPATGYGSISLSDQEGLHKITESLWRTNVARLVQKLAIWKTVEARLISKFPKPAPSYLDMLLQTARLQRHTRCMTKAKAESLLAAVDFSTEGSIRDLFACIVSPTGTSHREAAIHTLNWIFYARRPLSMSEISVAIALGGNVATLQELDLSLSWTTAQDLQDWFGPLIKVLHDEVHLLHGEVWEFARDSLWGTCIKEDFEATATRQCLKYIAMVANKTPRAGDGPHAEADYRVLAFSDYALQFWPAHYRQAGANHQQQGDLRGDVVSFLSDPAIQPVLRDACGLFDGRADLFAATDELHFAQLVASKHNLDDVLIELIRLRGPPPLAADSESLPQPPAEEPSPALQTAFEMACREGSTRVAEAFLVRGVRSDAAIRLACEGGRVPILNLFLRYCPPSNDELLSSLVQASASRGHVDILQLLLGLPGMPREHVINSEDESGATALHMAAQTGQRDAVVTLIGAGAEATRCTRDTKLNCLQLAAECGFSDVVSEFLKHMGPDEASGETLPALHLASRYGHLQAVMVLIKAGADVRRRALGSTPLHLASKHGCLSVVKWLIRGRDGDGDGGDGAVGEMISVTNSDGDNALHLAVKEGHVLVFRELMAVAKLNHEILEGTNQAGLSPLSAAAVQGNVEIVAEYGRGEPSLSFPVSALIAVAKMGNETMVDYLLKAGWSCDGTDAAGRSPVHWAAANNHYNALQVLLDNKGPGLAVQDQEGDTALHVAIKEKSLGAAELLLNRCPTTANMKNLQDKTPLYLAVEDNNQVAVSLLLDHAKDSIDVNVACARGWTALHAASECPEIAELLLGHKANPNQRNDRGSTPLVLAAESGEEAVIKILLHRGGADPTLPNDNMSTALHRASQNGHLSSVEALVEAGAVIDAQKKDGSTPLYWAVVNSRTDVVRWLLEHGALTNVYGGEYHSCLQMAAWVGDVEIARLLLDSKSTDVNAAGGRFRSALWAAIEDDNADMIRLLLENGADPTRMDDEGTTCLHRCVQGRRHGTLSWELPLQDILDLFVDKASNFDINTRDAAGRTALHSCVIEPRDDDVMTIAELVKTTKCLLDRRADPSLLDRQDRTAADYAVLIGNAEELVELLIQDECLLAQDVRGHGLLHRAASEGHEGMVRLLLGKVRRLGEKGAPLIQDGIHGAVGSNKLELVKLLCGDDHTELDTADGSPEAQCDETGIAARPNINSLDCNGWTPLLAAKQYRCADIVEYLESLGGVEPDQRTLNKNRPSRWHPRDCHHSLAVRDPPGTTVKVMATVAGTDTPCAVVRADRCVPGDGKPYYFEVDIKKASSGDGTIGIGFCREHVPLDTMLGLAKGSWAYHSDDGQVFPNSGETGRESPSLDRETHSFDRQPFGEGDVVGCCIDVKAGRCFFTINGKNIGVAWEDPESIKGQLYPAIFLDRRQEMEISARFDSRKKEKFVYSGLDELQTLATSSA</sequence>
<feature type="repeat" description="ANK" evidence="3">
    <location>
        <begin position="1303"/>
        <end position="1327"/>
    </location>
</feature>
<feature type="compositionally biased region" description="Basic and acidic residues" evidence="4">
    <location>
        <begin position="1824"/>
        <end position="1839"/>
    </location>
</feature>
<gene>
    <name evidence="6" type="ORF">C8A00DRAFT_34180</name>
</gene>
<organism evidence="6 7">
    <name type="scientific">Chaetomidium leptoderma</name>
    <dbReference type="NCBI Taxonomy" id="669021"/>
    <lineage>
        <taxon>Eukaryota</taxon>
        <taxon>Fungi</taxon>
        <taxon>Dikarya</taxon>
        <taxon>Ascomycota</taxon>
        <taxon>Pezizomycotina</taxon>
        <taxon>Sordariomycetes</taxon>
        <taxon>Sordariomycetidae</taxon>
        <taxon>Sordariales</taxon>
        <taxon>Chaetomiaceae</taxon>
        <taxon>Chaetomidium</taxon>
    </lineage>
</organism>
<feature type="repeat" description="ANK" evidence="3">
    <location>
        <begin position="1168"/>
        <end position="1191"/>
    </location>
</feature>
<dbReference type="PANTHER" id="PTHR24173">
    <property type="entry name" value="ANKYRIN REPEAT CONTAINING"/>
    <property type="match status" value="1"/>
</dbReference>
<keyword evidence="2 3" id="KW-0040">ANK repeat</keyword>
<dbReference type="Proteomes" id="UP001302745">
    <property type="component" value="Unassembled WGS sequence"/>
</dbReference>
<evidence type="ECO:0000256" key="3">
    <source>
        <dbReference type="PROSITE-ProRule" id="PRU00023"/>
    </source>
</evidence>
<proteinExistence type="predicted"/>
<dbReference type="InterPro" id="IPR043136">
    <property type="entry name" value="B30.2/SPRY_sf"/>
</dbReference>
<feature type="repeat" description="ANK" evidence="3">
    <location>
        <begin position="992"/>
        <end position="1024"/>
    </location>
</feature>
<dbReference type="InterPro" id="IPR044736">
    <property type="entry name" value="Gid1/RanBPM/SPLA_SPRY"/>
</dbReference>
<dbReference type="InterPro" id="IPR003877">
    <property type="entry name" value="SPRY_dom"/>
</dbReference>
<dbReference type="CDD" id="cd12885">
    <property type="entry name" value="SPRY_RanBP_like"/>
    <property type="match status" value="1"/>
</dbReference>
<feature type="compositionally biased region" description="Basic and acidic residues" evidence="4">
    <location>
        <begin position="416"/>
        <end position="429"/>
    </location>
</feature>
<evidence type="ECO:0000256" key="4">
    <source>
        <dbReference type="SAM" id="MobiDB-lite"/>
    </source>
</evidence>
<reference evidence="6" key="1">
    <citation type="journal article" date="2023" name="Mol. Phylogenet. Evol.">
        <title>Genome-scale phylogeny and comparative genomics of the fungal order Sordariales.</title>
        <authorList>
            <person name="Hensen N."/>
            <person name="Bonometti L."/>
            <person name="Westerberg I."/>
            <person name="Brannstrom I.O."/>
            <person name="Guillou S."/>
            <person name="Cros-Aarteil S."/>
            <person name="Calhoun S."/>
            <person name="Haridas S."/>
            <person name="Kuo A."/>
            <person name="Mondo S."/>
            <person name="Pangilinan J."/>
            <person name="Riley R."/>
            <person name="LaButti K."/>
            <person name="Andreopoulos B."/>
            <person name="Lipzen A."/>
            <person name="Chen C."/>
            <person name="Yan M."/>
            <person name="Daum C."/>
            <person name="Ng V."/>
            <person name="Clum A."/>
            <person name="Steindorff A."/>
            <person name="Ohm R.A."/>
            <person name="Martin F."/>
            <person name="Silar P."/>
            <person name="Natvig D.O."/>
            <person name="Lalanne C."/>
            <person name="Gautier V."/>
            <person name="Ament-Velasquez S.L."/>
            <person name="Kruys A."/>
            <person name="Hutchinson M.I."/>
            <person name="Powell A.J."/>
            <person name="Barry K."/>
            <person name="Miller A.N."/>
            <person name="Grigoriev I.V."/>
            <person name="Debuchy R."/>
            <person name="Gladieux P."/>
            <person name="Hiltunen Thoren M."/>
            <person name="Johannesson H."/>
        </authorList>
    </citation>
    <scope>NUCLEOTIDE SEQUENCE</scope>
    <source>
        <strain evidence="6">CBS 538.74</strain>
    </source>
</reference>
<dbReference type="Gene3D" id="1.25.40.20">
    <property type="entry name" value="Ankyrin repeat-containing domain"/>
    <property type="match status" value="6"/>
</dbReference>
<accession>A0AAN6ZW61</accession>
<dbReference type="SMART" id="SM00248">
    <property type="entry name" value="ANK"/>
    <property type="match status" value="22"/>
</dbReference>
<dbReference type="SMART" id="SM00449">
    <property type="entry name" value="SPRY"/>
    <property type="match status" value="1"/>
</dbReference>
<dbReference type="InterPro" id="IPR056884">
    <property type="entry name" value="NPHP3-like_N"/>
</dbReference>
<dbReference type="InterPro" id="IPR036770">
    <property type="entry name" value="Ankyrin_rpt-contain_sf"/>
</dbReference>
<feature type="repeat" description="ANK" evidence="3">
    <location>
        <begin position="1437"/>
        <end position="1469"/>
    </location>
</feature>
<dbReference type="PANTHER" id="PTHR24173:SF74">
    <property type="entry name" value="ANKYRIN REPEAT DOMAIN-CONTAINING PROTEIN 16"/>
    <property type="match status" value="1"/>
</dbReference>
<feature type="domain" description="B30.2/SPRY" evidence="5">
    <location>
        <begin position="1700"/>
        <end position="1906"/>
    </location>
</feature>
<keyword evidence="7" id="KW-1185">Reference proteome</keyword>
<evidence type="ECO:0000259" key="5">
    <source>
        <dbReference type="PROSITE" id="PS50188"/>
    </source>
</evidence>
<dbReference type="InterPro" id="IPR002110">
    <property type="entry name" value="Ankyrin_rpt"/>
</dbReference>
<dbReference type="InterPro" id="IPR013320">
    <property type="entry name" value="ConA-like_dom_sf"/>
</dbReference>
<name>A0AAN6ZW61_9PEZI</name>
<feature type="repeat" description="ANK" evidence="3">
    <location>
        <begin position="1370"/>
        <end position="1402"/>
    </location>
</feature>
<feature type="region of interest" description="Disordered" evidence="4">
    <location>
        <begin position="409"/>
        <end position="444"/>
    </location>
</feature>
<evidence type="ECO:0000256" key="1">
    <source>
        <dbReference type="ARBA" id="ARBA00022737"/>
    </source>
</evidence>
<dbReference type="Pfam" id="PF00622">
    <property type="entry name" value="SPRY"/>
    <property type="match status" value="1"/>
</dbReference>
<dbReference type="Pfam" id="PF24883">
    <property type="entry name" value="NPHP3_N"/>
    <property type="match status" value="1"/>
</dbReference>
<keyword evidence="1" id="KW-0677">Repeat</keyword>
<dbReference type="PROSITE" id="PS50088">
    <property type="entry name" value="ANK_REPEAT"/>
    <property type="match status" value="8"/>
</dbReference>
<reference evidence="6" key="2">
    <citation type="submission" date="2023-05" db="EMBL/GenBank/DDBJ databases">
        <authorList>
            <consortium name="Lawrence Berkeley National Laboratory"/>
            <person name="Steindorff A."/>
            <person name="Hensen N."/>
            <person name="Bonometti L."/>
            <person name="Westerberg I."/>
            <person name="Brannstrom I.O."/>
            <person name="Guillou S."/>
            <person name="Cros-Aarteil S."/>
            <person name="Calhoun S."/>
            <person name="Haridas S."/>
            <person name="Kuo A."/>
            <person name="Mondo S."/>
            <person name="Pangilinan J."/>
            <person name="Riley R."/>
            <person name="Labutti K."/>
            <person name="Andreopoulos B."/>
            <person name="Lipzen A."/>
            <person name="Chen C."/>
            <person name="Yanf M."/>
            <person name="Daum C."/>
            <person name="Ng V."/>
            <person name="Clum A."/>
            <person name="Ohm R."/>
            <person name="Martin F."/>
            <person name="Silar P."/>
            <person name="Natvig D."/>
            <person name="Lalanne C."/>
            <person name="Gautier V."/>
            <person name="Ament-Velasquez S.L."/>
            <person name="Kruys A."/>
            <person name="Hutchinson M.I."/>
            <person name="Powell A.J."/>
            <person name="Barry K."/>
            <person name="Miller A.N."/>
            <person name="Grigoriev I.V."/>
            <person name="Debuchy R."/>
            <person name="Gladieux P."/>
            <person name="Thoren M.H."/>
            <person name="Johannesson H."/>
        </authorList>
    </citation>
    <scope>NUCLEOTIDE SEQUENCE</scope>
    <source>
        <strain evidence="6">CBS 538.74</strain>
    </source>
</reference>